<accession>A0ABP1ZIE8</accession>
<name>A0ABP1ZIE8_9GAMM</name>
<proteinExistence type="predicted"/>
<dbReference type="Proteomes" id="UP000047420">
    <property type="component" value="Unassembled WGS sequence"/>
</dbReference>
<keyword evidence="3" id="KW-1185">Reference proteome</keyword>
<feature type="compositionally biased region" description="Polar residues" evidence="1">
    <location>
        <begin position="486"/>
        <end position="495"/>
    </location>
</feature>
<evidence type="ECO:0000313" key="3">
    <source>
        <dbReference type="Proteomes" id="UP000047420"/>
    </source>
</evidence>
<evidence type="ECO:0000256" key="1">
    <source>
        <dbReference type="SAM" id="MobiDB-lite"/>
    </source>
</evidence>
<gene>
    <name evidence="2" type="ORF">ERS008478_02827</name>
</gene>
<evidence type="ECO:0000313" key="2">
    <source>
        <dbReference type="EMBL" id="CRG51213.1"/>
    </source>
</evidence>
<sequence>MNDIPKTGTPCATCVDGLAIPFDVKADNAPHPVDDRLGLYGDTVTTDWLFDNPWITPARKEQHARNAFLLKVLEQFGQTYGAEKQAEMRAFLYTDDYQFVCLDDELLIDANVQAPLILQELKSKFVSISNPTRGGKEITECQLSDNFLFADGRIFYATFTRARFENNDPSPLMLDWSISGHFDITAAVQALKQRYEAAQASSKRWKRFWGGVEAALAVATVIPIVGQFSAAARGTIAAVRGAKYAFYAIETALTANMLVDGSNKVINGEGLDLGEALFKRIGALADPEDGEKRGAQVFMVVNLLMLAPLAGQAARWGLIRFPGASRSMAAYEVAREIEQAAGRYARQGEAAALYVSFARTPGGMEAATSSITRIETRLTPSLDTQNWFHRIEFTGGAAHVNLRAPSLQKNLALLIHNSGGTIRVAGRVCKMVGDVGEEILAKTIMREYGVKAENILGYSRGKLGLNNASSQGLDILVKVPPPPSLTVRNPTSQAERNGIEGSHGTTKTTRLTFQPDTLLVIELKTTLGGQVTPGLSKATQQSGGEKDLKRILKLIEEGSDGWGSNKLPFFDPGFSNKLQEVERASGQGRIEFVHVQVFLKRDGSINTEVGNSNGIQWNDWQ</sequence>
<reference evidence="2 3" key="1">
    <citation type="submission" date="2015-03" db="EMBL/GenBank/DDBJ databases">
        <authorList>
            <consortium name="Pathogen Informatics"/>
            <person name="Murphy D."/>
        </authorList>
    </citation>
    <scope>NUCLEOTIDE SEQUENCE [LARGE SCALE GENOMIC DNA]</scope>
    <source>
        <strain evidence="2 3">WP-931201</strain>
    </source>
</reference>
<dbReference type="EMBL" id="CVMG01000022">
    <property type="protein sequence ID" value="CRG51213.1"/>
    <property type="molecule type" value="Genomic_DNA"/>
</dbReference>
<dbReference type="RefSeq" id="WP_033850614.1">
    <property type="nucleotide sequence ID" value="NZ_CBLI010000290.1"/>
</dbReference>
<comment type="caution">
    <text evidence="2">The sequence shown here is derived from an EMBL/GenBank/DDBJ whole genome shotgun (WGS) entry which is preliminary data.</text>
</comment>
<protein>
    <submittedName>
        <fullName evidence="2">Uncharacterized protein</fullName>
    </submittedName>
</protein>
<feature type="region of interest" description="Disordered" evidence="1">
    <location>
        <begin position="481"/>
        <end position="508"/>
    </location>
</feature>
<organism evidence="2 3">
    <name type="scientific">Yersinia wautersii</name>
    <dbReference type="NCBI Taxonomy" id="1341643"/>
    <lineage>
        <taxon>Bacteria</taxon>
        <taxon>Pseudomonadati</taxon>
        <taxon>Pseudomonadota</taxon>
        <taxon>Gammaproteobacteria</taxon>
        <taxon>Enterobacterales</taxon>
        <taxon>Yersiniaceae</taxon>
        <taxon>Yersinia</taxon>
    </lineage>
</organism>